<reference evidence="1 2" key="1">
    <citation type="submission" date="2018-09" db="EMBL/GenBank/DDBJ databases">
        <title>Genome sequencing of strain 6GH32-13.</title>
        <authorList>
            <person name="Weon H.-Y."/>
            <person name="Heo J."/>
            <person name="Kwon S.-W."/>
        </authorList>
    </citation>
    <scope>NUCLEOTIDE SEQUENCE [LARGE SCALE GENOMIC DNA]</scope>
    <source>
        <strain evidence="1 2">5GH32-13</strain>
    </source>
</reference>
<accession>A0A3B7MP18</accession>
<evidence type="ECO:0000313" key="2">
    <source>
        <dbReference type="Proteomes" id="UP000263900"/>
    </source>
</evidence>
<gene>
    <name evidence="1" type="ORF">D3H65_04620</name>
</gene>
<dbReference type="RefSeq" id="WP_119049143.1">
    <property type="nucleotide sequence ID" value="NZ_CP032157.1"/>
</dbReference>
<evidence type="ECO:0000313" key="1">
    <source>
        <dbReference type="EMBL" id="AXY73305.1"/>
    </source>
</evidence>
<dbReference type="KEGG" id="pseg:D3H65_04620"/>
<dbReference type="EMBL" id="CP032157">
    <property type="protein sequence ID" value="AXY73305.1"/>
    <property type="molecule type" value="Genomic_DNA"/>
</dbReference>
<dbReference type="Proteomes" id="UP000263900">
    <property type="component" value="Chromosome"/>
</dbReference>
<dbReference type="AlphaFoldDB" id="A0A3B7MP18"/>
<keyword evidence="2" id="KW-1185">Reference proteome</keyword>
<name>A0A3B7MP18_9BACT</name>
<proteinExistence type="predicted"/>
<protein>
    <submittedName>
        <fullName evidence="1">Uncharacterized protein</fullName>
    </submittedName>
</protein>
<sequence>MTEAEMLEILKQNSTGQWIDWIDDILHFDIAYPVSRITPHGDPLVDIIFLLTKNNLSRHRYEKALLETFRKLSDALHPATLHLERVLDVVTETKPHESSELLRELFLDRRADNLILPNGHSLKGKLLLAVVKTIQREDAVEIISYCKVVLDDMLMSDAAFMANFLRLVVSHRKMDDYFPEVTNILLHSNIRRRSAEDPDQYLITLQDSLEEVQYDHPSGYYTAFYHWITRDFHRLKGLESFQCLVNVLYENIEVLFDTSTPAMARHPEIGHIMALREFIILWSDPAPQKPITARSIHHTVSFFLDHNGPSVMRESMRKNAIYLTDELFINQRTLMDRHHPPEIIDNDDIMEFLEKVFQGFLRRDHEPRPAYDEIHGDEIALDAFKRQTYAQNAADFMQLRAQPFGD</sequence>
<organism evidence="1 2">
    <name type="scientific">Paraflavitalea soli</name>
    <dbReference type="NCBI Taxonomy" id="2315862"/>
    <lineage>
        <taxon>Bacteria</taxon>
        <taxon>Pseudomonadati</taxon>
        <taxon>Bacteroidota</taxon>
        <taxon>Chitinophagia</taxon>
        <taxon>Chitinophagales</taxon>
        <taxon>Chitinophagaceae</taxon>
        <taxon>Paraflavitalea</taxon>
    </lineage>
</organism>